<evidence type="ECO:0000313" key="2">
    <source>
        <dbReference type="Proteomes" id="UP001165082"/>
    </source>
</evidence>
<sequence length="224" mass="24637">MHTGAGQQPVGIVGASYAHVIKLNIRVCEMHMSMSMWLSGRTPALEPTPMLTNSTRSDCASYPHDDDNKCDINMTHAGLPQHEGITSNTNNDTIGHTIDVAINHTNDHIIDDAIVDSINETINIAINNAINDTIDDAIDHTIDDATCDTIYKGDTYDKPDINVISLNMSARESKTTSYVLCSVGLFAALIYWTPKIEKTCRPTRGMAWRLGKLGSPRVLFGHIW</sequence>
<dbReference type="EMBL" id="BRXZ01007758">
    <property type="protein sequence ID" value="GMI33720.1"/>
    <property type="molecule type" value="Genomic_DNA"/>
</dbReference>
<name>A0A9W7G5Y8_9STRA</name>
<keyword evidence="2" id="KW-1185">Reference proteome</keyword>
<accession>A0A9W7G5Y8</accession>
<protein>
    <submittedName>
        <fullName evidence="1">Uncharacterized protein</fullName>
    </submittedName>
</protein>
<gene>
    <name evidence="1" type="ORF">TrRE_jg10773</name>
</gene>
<comment type="caution">
    <text evidence="1">The sequence shown here is derived from an EMBL/GenBank/DDBJ whole genome shotgun (WGS) entry which is preliminary data.</text>
</comment>
<dbReference type="Proteomes" id="UP001165082">
    <property type="component" value="Unassembled WGS sequence"/>
</dbReference>
<evidence type="ECO:0000313" key="1">
    <source>
        <dbReference type="EMBL" id="GMI33720.1"/>
    </source>
</evidence>
<proteinExistence type="predicted"/>
<dbReference type="AlphaFoldDB" id="A0A9W7G5Y8"/>
<organism evidence="1 2">
    <name type="scientific">Triparma retinervis</name>
    <dbReference type="NCBI Taxonomy" id="2557542"/>
    <lineage>
        <taxon>Eukaryota</taxon>
        <taxon>Sar</taxon>
        <taxon>Stramenopiles</taxon>
        <taxon>Ochrophyta</taxon>
        <taxon>Bolidophyceae</taxon>
        <taxon>Parmales</taxon>
        <taxon>Triparmaceae</taxon>
        <taxon>Triparma</taxon>
    </lineage>
</organism>
<reference evidence="1" key="1">
    <citation type="submission" date="2022-07" db="EMBL/GenBank/DDBJ databases">
        <title>Genome analysis of Parmales, a sister group of diatoms, reveals the evolutionary specialization of diatoms from phago-mixotrophs to photoautotrophs.</title>
        <authorList>
            <person name="Ban H."/>
            <person name="Sato S."/>
            <person name="Yoshikawa S."/>
            <person name="Kazumasa Y."/>
            <person name="Nakamura Y."/>
            <person name="Ichinomiya M."/>
            <person name="Saitoh K."/>
            <person name="Sato N."/>
            <person name="Blanc-Mathieu R."/>
            <person name="Endo H."/>
            <person name="Kuwata A."/>
            <person name="Ogata H."/>
        </authorList>
    </citation>
    <scope>NUCLEOTIDE SEQUENCE</scope>
</reference>